<feature type="domain" description="Glycoside hydrolase family 3 N-terminal" evidence="6">
    <location>
        <begin position="10"/>
        <end position="296"/>
    </location>
</feature>
<gene>
    <name evidence="7" type="ORF">B5F75_02575</name>
</gene>
<evidence type="ECO:0000313" key="7">
    <source>
        <dbReference type="EMBL" id="OUO57678.1"/>
    </source>
</evidence>
<dbReference type="RefSeq" id="WP_087287471.1">
    <property type="nucleotide sequence ID" value="NZ_NFJD01000001.1"/>
</dbReference>
<keyword evidence="8" id="KW-1185">Reference proteome</keyword>
<dbReference type="InterPro" id="IPR017853">
    <property type="entry name" value="GH"/>
</dbReference>
<dbReference type="AlphaFoldDB" id="A0A1Y4DL71"/>
<keyword evidence="5" id="KW-0326">Glycosidase</keyword>
<name>A0A1Y4DL71_9BACT</name>
<evidence type="ECO:0000259" key="6">
    <source>
        <dbReference type="Pfam" id="PF00933"/>
    </source>
</evidence>
<comment type="catalytic activity">
    <reaction evidence="1">
        <text>Hydrolysis of terminal non-reducing N-acetyl-D-hexosamine residues in N-acetyl-beta-D-hexosaminides.</text>
        <dbReference type="EC" id="3.2.1.52"/>
    </reaction>
</comment>
<dbReference type="PANTHER" id="PTHR30480:SF13">
    <property type="entry name" value="BETA-HEXOSAMINIDASE"/>
    <property type="match status" value="1"/>
</dbReference>
<sequence>MNINRLVHPGFWFGKTPQEEALQLARMGVGGFCLYGGTRAEVAALTQALRAASPHKRILISADYEDGLGRWLPDAELLPSNLALGAADDTALAEEKGFLTARQAKSIGVDWVFAPVVDLADHPQNPIVNTRSFGADPQKVTRLAGAFMDGLAKGGALNSLKHFPGHGNTATDSHLALPVLLSTKQHILTHELVPFQQLLNKADAVMVGHLLVPTLDEQYPASVSHTLMTDLLKKQMGFAGCVCTDALGMKALGDEKKAALKAFLAGAHILLVPEKPFELLDFLNKQTLPPALLEQAMQQQNFLCARADEVPCTTQAAAFGPTDFSARTAHKALTLLGAPLTLTAGETLYYLSVGNDEHLSQEPFLQALQQHHIKTEAFNGQEGKLAVLCWRRYQAYKGKIGLDEQEIQQVKQALQNHPHSIAISFANPWTVDNIPCRGKLFAFSPAPAFQQAAADVLAGKLTPQGKMPVLL</sequence>
<dbReference type="GO" id="GO:0004563">
    <property type="term" value="F:beta-N-acetylhexosaminidase activity"/>
    <property type="evidence" value="ECO:0007669"/>
    <property type="project" value="UniProtKB-EC"/>
</dbReference>
<dbReference type="EC" id="3.2.1.52" evidence="3"/>
<dbReference type="OrthoDB" id="9805821at2"/>
<comment type="caution">
    <text evidence="7">The sequence shown here is derived from an EMBL/GenBank/DDBJ whole genome shotgun (WGS) entry which is preliminary data.</text>
</comment>
<dbReference type="EMBL" id="NFJD01000001">
    <property type="protein sequence ID" value="OUO57678.1"/>
    <property type="molecule type" value="Genomic_DNA"/>
</dbReference>
<dbReference type="GO" id="GO:0005975">
    <property type="term" value="P:carbohydrate metabolic process"/>
    <property type="evidence" value="ECO:0007669"/>
    <property type="project" value="InterPro"/>
</dbReference>
<dbReference type="InterPro" id="IPR036881">
    <property type="entry name" value="Glyco_hydro_3_C_sf"/>
</dbReference>
<dbReference type="SUPFAM" id="SSF51445">
    <property type="entry name" value="(Trans)glycosidases"/>
    <property type="match status" value="1"/>
</dbReference>
<reference evidence="8" key="1">
    <citation type="submission" date="2017-04" db="EMBL/GenBank/DDBJ databases">
        <title>Function of individual gut microbiota members based on whole genome sequencing of pure cultures obtained from chicken caecum.</title>
        <authorList>
            <person name="Medvecky M."/>
            <person name="Cejkova D."/>
            <person name="Polansky O."/>
            <person name="Karasova D."/>
            <person name="Kubasova T."/>
            <person name="Cizek A."/>
            <person name="Rychlik I."/>
        </authorList>
    </citation>
    <scope>NUCLEOTIDE SEQUENCE [LARGE SCALE GENOMIC DNA]</scope>
    <source>
        <strain evidence="8">An273</strain>
    </source>
</reference>
<evidence type="ECO:0000256" key="2">
    <source>
        <dbReference type="ARBA" id="ARBA00005336"/>
    </source>
</evidence>
<dbReference type="Gene3D" id="3.20.20.300">
    <property type="entry name" value="Glycoside hydrolase, family 3, N-terminal domain"/>
    <property type="match status" value="1"/>
</dbReference>
<dbReference type="InterPro" id="IPR050226">
    <property type="entry name" value="NagZ_Beta-hexosaminidase"/>
</dbReference>
<dbReference type="InterPro" id="IPR001764">
    <property type="entry name" value="Glyco_hydro_3_N"/>
</dbReference>
<dbReference type="GO" id="GO:0009254">
    <property type="term" value="P:peptidoglycan turnover"/>
    <property type="evidence" value="ECO:0007669"/>
    <property type="project" value="TreeGrafter"/>
</dbReference>
<dbReference type="PANTHER" id="PTHR30480">
    <property type="entry name" value="BETA-HEXOSAMINIDASE-RELATED"/>
    <property type="match status" value="1"/>
</dbReference>
<evidence type="ECO:0000313" key="8">
    <source>
        <dbReference type="Proteomes" id="UP000196368"/>
    </source>
</evidence>
<dbReference type="Gene3D" id="3.40.50.1700">
    <property type="entry name" value="Glycoside hydrolase family 3 C-terminal domain"/>
    <property type="match status" value="1"/>
</dbReference>
<evidence type="ECO:0000256" key="5">
    <source>
        <dbReference type="ARBA" id="ARBA00023295"/>
    </source>
</evidence>
<evidence type="ECO:0000256" key="3">
    <source>
        <dbReference type="ARBA" id="ARBA00012663"/>
    </source>
</evidence>
<proteinExistence type="inferred from homology"/>
<protein>
    <recommendedName>
        <fullName evidence="3">beta-N-acetylhexosaminidase</fullName>
        <ecNumber evidence="3">3.2.1.52</ecNumber>
    </recommendedName>
</protein>
<dbReference type="Pfam" id="PF00933">
    <property type="entry name" value="Glyco_hydro_3"/>
    <property type="match status" value="1"/>
</dbReference>
<evidence type="ECO:0000256" key="1">
    <source>
        <dbReference type="ARBA" id="ARBA00001231"/>
    </source>
</evidence>
<organism evidence="7 8">
    <name type="scientific">Candidatus Avelusimicrobium gallicola</name>
    <dbReference type="NCBI Taxonomy" id="2562704"/>
    <lineage>
        <taxon>Bacteria</taxon>
        <taxon>Pseudomonadati</taxon>
        <taxon>Elusimicrobiota</taxon>
        <taxon>Elusimicrobia</taxon>
        <taxon>Elusimicrobiales</taxon>
        <taxon>Elusimicrobiaceae</taxon>
        <taxon>Candidatus Avelusimicrobium</taxon>
    </lineage>
</organism>
<accession>A0A1Y4DL71</accession>
<comment type="similarity">
    <text evidence="2">Belongs to the glycosyl hydrolase 3 family.</text>
</comment>
<dbReference type="Proteomes" id="UP000196368">
    <property type="component" value="Unassembled WGS sequence"/>
</dbReference>
<dbReference type="InterPro" id="IPR036962">
    <property type="entry name" value="Glyco_hydro_3_N_sf"/>
</dbReference>
<evidence type="ECO:0000256" key="4">
    <source>
        <dbReference type="ARBA" id="ARBA00022801"/>
    </source>
</evidence>
<keyword evidence="4" id="KW-0378">Hydrolase</keyword>